<proteinExistence type="predicted"/>
<sequence>MSEEMEIVRGSGNVFRDFGHPNADAEQLKAILAAQIIRVLDSRNLSTRRAGELTGIAAADFSRIRKAKLDRFTIDRLMTILNRFDQRVEVTVDFQPRNGGPSQLAVS</sequence>
<name>A0AAJ1C1J4_9HYPH</name>
<feature type="domain" description="HigA2-like helix-turn-helix" evidence="1">
    <location>
        <begin position="14"/>
        <end position="92"/>
    </location>
</feature>
<dbReference type="SUPFAM" id="SSF47413">
    <property type="entry name" value="lambda repressor-like DNA-binding domains"/>
    <property type="match status" value="1"/>
</dbReference>
<dbReference type="InterPro" id="IPR010982">
    <property type="entry name" value="Lambda_DNA-bd_dom_sf"/>
</dbReference>
<evidence type="ECO:0000313" key="3">
    <source>
        <dbReference type="Proteomes" id="UP001155380"/>
    </source>
</evidence>
<dbReference type="Gene3D" id="1.10.260.40">
    <property type="entry name" value="lambda repressor-like DNA-binding domains"/>
    <property type="match status" value="1"/>
</dbReference>
<dbReference type="InterPro" id="IPR039554">
    <property type="entry name" value="HigA2-like_HTH"/>
</dbReference>
<dbReference type="Pfam" id="PF13744">
    <property type="entry name" value="HTH_37"/>
    <property type="match status" value="1"/>
</dbReference>
<comment type="caution">
    <text evidence="2">The sequence shown here is derived from an EMBL/GenBank/DDBJ whole genome shotgun (WGS) entry which is preliminary data.</text>
</comment>
<dbReference type="EMBL" id="JAMXLX010000015">
    <property type="protein sequence ID" value="MCO5960089.1"/>
    <property type="molecule type" value="Genomic_DNA"/>
</dbReference>
<gene>
    <name evidence="2" type="ORF">NBH21_25315</name>
</gene>
<accession>A0AAJ1C1J4</accession>
<reference evidence="2" key="1">
    <citation type="submission" date="2022-06" db="EMBL/GenBank/DDBJ databases">
        <authorList>
            <person name="Sun Q."/>
        </authorList>
    </citation>
    <scope>NUCLEOTIDE SEQUENCE</scope>
    <source>
        <strain evidence="2">S101</strain>
    </source>
</reference>
<dbReference type="Proteomes" id="UP001155380">
    <property type="component" value="Unassembled WGS sequence"/>
</dbReference>
<evidence type="ECO:0000259" key="1">
    <source>
        <dbReference type="Pfam" id="PF13744"/>
    </source>
</evidence>
<protein>
    <submittedName>
        <fullName evidence="2">Helix-turn-helix domain-containing protein</fullName>
    </submittedName>
</protein>
<dbReference type="GO" id="GO:0003677">
    <property type="term" value="F:DNA binding"/>
    <property type="evidence" value="ECO:0007669"/>
    <property type="project" value="InterPro"/>
</dbReference>
<dbReference type="AlphaFoldDB" id="A0AAJ1C1J4"/>
<dbReference type="RefSeq" id="WP_250914763.1">
    <property type="nucleotide sequence ID" value="NZ_JAMXLX010000015.1"/>
</dbReference>
<evidence type="ECO:0000313" key="2">
    <source>
        <dbReference type="EMBL" id="MCO5960089.1"/>
    </source>
</evidence>
<organism evidence="2 3">
    <name type="scientific">Ciceribacter sichuanensis</name>
    <dbReference type="NCBI Taxonomy" id="2949647"/>
    <lineage>
        <taxon>Bacteria</taxon>
        <taxon>Pseudomonadati</taxon>
        <taxon>Pseudomonadota</taxon>
        <taxon>Alphaproteobacteria</taxon>
        <taxon>Hyphomicrobiales</taxon>
        <taxon>Rhizobiaceae</taxon>
        <taxon>Ciceribacter</taxon>
    </lineage>
</organism>